<name>A0A8T0S2K0_PANVG</name>
<evidence type="ECO:0000256" key="1">
    <source>
        <dbReference type="SAM" id="MobiDB-lite"/>
    </source>
</evidence>
<keyword evidence="3" id="KW-1185">Reference proteome</keyword>
<feature type="compositionally biased region" description="Polar residues" evidence="1">
    <location>
        <begin position="87"/>
        <end position="97"/>
    </location>
</feature>
<dbReference type="Proteomes" id="UP000823388">
    <property type="component" value="Chromosome 5N"/>
</dbReference>
<dbReference type="AlphaFoldDB" id="A0A8T0S2K0"/>
<feature type="compositionally biased region" description="Low complexity" evidence="1">
    <location>
        <begin position="195"/>
        <end position="205"/>
    </location>
</feature>
<feature type="compositionally biased region" description="Low complexity" evidence="1">
    <location>
        <begin position="171"/>
        <end position="187"/>
    </location>
</feature>
<feature type="compositionally biased region" description="Basic residues" evidence="1">
    <location>
        <begin position="307"/>
        <end position="316"/>
    </location>
</feature>
<protein>
    <submittedName>
        <fullName evidence="2">Uncharacterized protein</fullName>
    </submittedName>
</protein>
<comment type="caution">
    <text evidence="2">The sequence shown here is derived from an EMBL/GenBank/DDBJ whole genome shotgun (WGS) entry which is preliminary data.</text>
</comment>
<gene>
    <name evidence="2" type="ORF">PVAP13_5NG110305</name>
</gene>
<evidence type="ECO:0000313" key="3">
    <source>
        <dbReference type="Proteomes" id="UP000823388"/>
    </source>
</evidence>
<evidence type="ECO:0000313" key="2">
    <source>
        <dbReference type="EMBL" id="KAG2593182.1"/>
    </source>
</evidence>
<organism evidence="2 3">
    <name type="scientific">Panicum virgatum</name>
    <name type="common">Blackwell switchgrass</name>
    <dbReference type="NCBI Taxonomy" id="38727"/>
    <lineage>
        <taxon>Eukaryota</taxon>
        <taxon>Viridiplantae</taxon>
        <taxon>Streptophyta</taxon>
        <taxon>Embryophyta</taxon>
        <taxon>Tracheophyta</taxon>
        <taxon>Spermatophyta</taxon>
        <taxon>Magnoliopsida</taxon>
        <taxon>Liliopsida</taxon>
        <taxon>Poales</taxon>
        <taxon>Poaceae</taxon>
        <taxon>PACMAD clade</taxon>
        <taxon>Panicoideae</taxon>
        <taxon>Panicodae</taxon>
        <taxon>Paniceae</taxon>
        <taxon>Panicinae</taxon>
        <taxon>Panicum</taxon>
        <taxon>Panicum sect. Hiantes</taxon>
    </lineage>
</organism>
<feature type="region of interest" description="Disordered" evidence="1">
    <location>
        <begin position="334"/>
        <end position="362"/>
    </location>
</feature>
<feature type="region of interest" description="Disordered" evidence="1">
    <location>
        <begin position="78"/>
        <end position="111"/>
    </location>
</feature>
<proteinExistence type="predicted"/>
<accession>A0A8T0S2K0</accession>
<feature type="compositionally biased region" description="Polar residues" evidence="1">
    <location>
        <begin position="1"/>
        <end position="18"/>
    </location>
</feature>
<feature type="region of interest" description="Disordered" evidence="1">
    <location>
        <begin position="1"/>
        <end position="25"/>
    </location>
</feature>
<dbReference type="EMBL" id="CM029046">
    <property type="protein sequence ID" value="KAG2593182.1"/>
    <property type="molecule type" value="Genomic_DNA"/>
</dbReference>
<feature type="region of interest" description="Disordered" evidence="1">
    <location>
        <begin position="151"/>
        <end position="317"/>
    </location>
</feature>
<sequence length="362" mass="37954">MSQLAAGNSDPHPSSSGESVARPPIPGDGPAVLLLACSIFAARRRDGRKKNELLLGLLGQLGLYCTDRPIHGCARSQGRALGAARSPSRQARGAQSPSPRPLPARTRRDRAPPLRLELAAVACCLSLPRPCAPAPVAPGGKGPAVAEIRRRAGEVERPQRGRPRLLHRSLAGTPRAGRPRAPAASSSRARRRARGPVTPASAPSPAAAPPSPSPSFAGGRAARLHTARHGGPCHSSRRQSSVRRAHEQLPVPAQRVRARAGAEDADGCERVLESAWDGGARRDQRTAATATPPPPPARPAARFLGSLRHRPPRRGRGCGDRLCGAAFHQWRGGLARSGGPFSSSPFLARPAPPPEALCSRSN</sequence>
<reference evidence="2" key="1">
    <citation type="submission" date="2020-05" db="EMBL/GenBank/DDBJ databases">
        <title>WGS assembly of Panicum virgatum.</title>
        <authorList>
            <person name="Lovell J.T."/>
            <person name="Jenkins J."/>
            <person name="Shu S."/>
            <person name="Juenger T.E."/>
            <person name="Schmutz J."/>
        </authorList>
    </citation>
    <scope>NUCLEOTIDE SEQUENCE</scope>
    <source>
        <strain evidence="2">AP13</strain>
    </source>
</reference>